<comment type="caution">
    <text evidence="9">The sequence shown here is derived from an EMBL/GenBank/DDBJ whole genome shotgun (WGS) entry which is preliminary data.</text>
</comment>
<evidence type="ECO:0000256" key="7">
    <source>
        <dbReference type="SAM" id="Phobius"/>
    </source>
</evidence>
<keyword evidence="2 6" id="KW-0288">FMN</keyword>
<proteinExistence type="inferred from homology"/>
<keyword evidence="1 6" id="KW-0285">Flavoprotein</keyword>
<dbReference type="GO" id="GO:0016705">
    <property type="term" value="F:oxidoreductase activity, acting on paired donors, with incorporation or reduction of molecular oxygen"/>
    <property type="evidence" value="ECO:0007669"/>
    <property type="project" value="InterPro"/>
</dbReference>
<protein>
    <submittedName>
        <fullName evidence="9">LLM class flavin-dependent oxidoreductase</fullName>
    </submittedName>
</protein>
<dbReference type="GO" id="GO:0004497">
    <property type="term" value="F:monooxygenase activity"/>
    <property type="evidence" value="ECO:0007669"/>
    <property type="project" value="UniProtKB-KW"/>
</dbReference>
<feature type="domain" description="Luciferase-like" evidence="8">
    <location>
        <begin position="37"/>
        <end position="374"/>
    </location>
</feature>
<keyword evidence="3" id="KW-0560">Oxidoreductase</keyword>
<name>A0A419I290_9PSEU</name>
<feature type="binding site" evidence="6">
    <location>
        <position position="97"/>
    </location>
    <ligand>
        <name>FMN</name>
        <dbReference type="ChEBI" id="CHEBI:58210"/>
    </ligand>
</feature>
<organism evidence="9 10">
    <name type="scientific">Amycolatopsis panacis</name>
    <dbReference type="NCBI Taxonomy" id="2340917"/>
    <lineage>
        <taxon>Bacteria</taxon>
        <taxon>Bacillati</taxon>
        <taxon>Actinomycetota</taxon>
        <taxon>Actinomycetes</taxon>
        <taxon>Pseudonocardiales</taxon>
        <taxon>Pseudonocardiaceae</taxon>
        <taxon>Amycolatopsis</taxon>
    </lineage>
</organism>
<evidence type="ECO:0000256" key="1">
    <source>
        <dbReference type="ARBA" id="ARBA00022630"/>
    </source>
</evidence>
<dbReference type="InterPro" id="IPR016215">
    <property type="entry name" value="NTA_MOA"/>
</dbReference>
<evidence type="ECO:0000256" key="4">
    <source>
        <dbReference type="ARBA" id="ARBA00023033"/>
    </source>
</evidence>
<dbReference type="RefSeq" id="WP_120024589.1">
    <property type="nucleotide sequence ID" value="NZ_QZFV01000090.1"/>
</dbReference>
<evidence type="ECO:0000313" key="9">
    <source>
        <dbReference type="EMBL" id="RJQ83976.1"/>
    </source>
</evidence>
<dbReference type="Gene3D" id="3.20.20.30">
    <property type="entry name" value="Luciferase-like domain"/>
    <property type="match status" value="1"/>
</dbReference>
<dbReference type="SUPFAM" id="SSF51679">
    <property type="entry name" value="Bacterial luciferase-like"/>
    <property type="match status" value="1"/>
</dbReference>
<keyword evidence="7" id="KW-1133">Transmembrane helix</keyword>
<feature type="binding site" evidence="6">
    <location>
        <position position="60"/>
    </location>
    <ligand>
        <name>FMN</name>
        <dbReference type="ChEBI" id="CHEBI:58210"/>
    </ligand>
</feature>
<dbReference type="EMBL" id="QZFV01000090">
    <property type="protein sequence ID" value="RJQ83976.1"/>
    <property type="molecule type" value="Genomic_DNA"/>
</dbReference>
<evidence type="ECO:0000256" key="5">
    <source>
        <dbReference type="ARBA" id="ARBA00033748"/>
    </source>
</evidence>
<feature type="binding site" evidence="6">
    <location>
        <position position="205"/>
    </location>
    <ligand>
        <name>FMN</name>
        <dbReference type="ChEBI" id="CHEBI:58210"/>
    </ligand>
</feature>
<evidence type="ECO:0000256" key="2">
    <source>
        <dbReference type="ARBA" id="ARBA00022643"/>
    </source>
</evidence>
<reference evidence="9 10" key="1">
    <citation type="submission" date="2018-09" db="EMBL/GenBank/DDBJ databases">
        <title>YIM PH 21725 draft genome.</title>
        <authorList>
            <person name="Miao C."/>
        </authorList>
    </citation>
    <scope>NUCLEOTIDE SEQUENCE [LARGE SCALE GENOMIC DNA]</scope>
    <source>
        <strain evidence="10">YIM PH21725</strain>
    </source>
</reference>
<dbReference type="InterPro" id="IPR011251">
    <property type="entry name" value="Luciferase-like_dom"/>
</dbReference>
<gene>
    <name evidence="9" type="ORF">D5S19_18455</name>
</gene>
<dbReference type="InterPro" id="IPR051260">
    <property type="entry name" value="Diverse_substr_monoxygenases"/>
</dbReference>
<keyword evidence="7" id="KW-0472">Membrane</keyword>
<dbReference type="AlphaFoldDB" id="A0A419I290"/>
<feature type="binding site" evidence="6">
    <location>
        <position position="151"/>
    </location>
    <ligand>
        <name>FMN</name>
        <dbReference type="ChEBI" id="CHEBI:58210"/>
    </ligand>
</feature>
<evidence type="ECO:0000313" key="10">
    <source>
        <dbReference type="Proteomes" id="UP000285112"/>
    </source>
</evidence>
<evidence type="ECO:0000256" key="6">
    <source>
        <dbReference type="PIRSR" id="PIRSR000337-1"/>
    </source>
</evidence>
<evidence type="ECO:0000256" key="3">
    <source>
        <dbReference type="ARBA" id="ARBA00023002"/>
    </source>
</evidence>
<keyword evidence="10" id="KW-1185">Reference proteome</keyword>
<keyword evidence="7" id="KW-0812">Transmembrane</keyword>
<dbReference type="Pfam" id="PF00296">
    <property type="entry name" value="Bac_luciferase"/>
    <property type="match status" value="1"/>
</dbReference>
<dbReference type="PANTHER" id="PTHR30011:SF16">
    <property type="entry name" value="C2H2 FINGER DOMAIN TRANSCRIPTION FACTOR (EUROFUNG)-RELATED"/>
    <property type="match status" value="1"/>
</dbReference>
<sequence>MTDRRTGHVILGVNVLVLGYLPAAWQSPLLKKDSFVDPEYWANIGRTAERGTLDAIFLADGPLLGDPAYDANPIRLEPTVNWGYVAAVTERIGLVATASTTFNDPFELAERLLAWDYLSGGRAGWNIVTTRGVPAARNFGLPDVPLRDDRYDRASEFVDVALALWRSAAIGHDISHHGEFFDIEGRLRVPPSRQERPVLLQAGGSPKGRALAGRVADGVFAAELTKAKAIEHYRLVKRLARDNGRSPDDVKILPGLLLSLGSTEEEARRRSDELHDAGPASYSVQWLSQSIGYDASKLELDEPFPEDVLAAPADPQTFQGSMGFRESIVAQIRRTNPTVREYLKQTRYIGSGHAGFVGTPEQLADHIEDWFHSGAIDGFNLQPDVLVDGLEVIADELVPILRKRGLYRNEYETDTLRGHFQAASPTPDFGRG</sequence>
<dbReference type="PIRSF" id="PIRSF000337">
    <property type="entry name" value="NTA_MOA"/>
    <property type="match status" value="1"/>
</dbReference>
<comment type="similarity">
    <text evidence="5">Belongs to the NtaA/SnaA/DszA monooxygenase family.</text>
</comment>
<accession>A0A419I290</accession>
<dbReference type="PANTHER" id="PTHR30011">
    <property type="entry name" value="ALKANESULFONATE MONOOXYGENASE-RELATED"/>
    <property type="match status" value="1"/>
</dbReference>
<keyword evidence="4" id="KW-0503">Monooxygenase</keyword>
<evidence type="ECO:0000259" key="8">
    <source>
        <dbReference type="Pfam" id="PF00296"/>
    </source>
</evidence>
<dbReference type="InterPro" id="IPR036661">
    <property type="entry name" value="Luciferase-like_sf"/>
</dbReference>
<feature type="transmembrane region" description="Helical" evidence="7">
    <location>
        <begin position="7"/>
        <end position="25"/>
    </location>
</feature>
<dbReference type="Proteomes" id="UP000285112">
    <property type="component" value="Unassembled WGS sequence"/>
</dbReference>
<dbReference type="NCBIfam" id="TIGR03860">
    <property type="entry name" value="FMN_nitrolo"/>
    <property type="match status" value="1"/>
</dbReference>
<dbReference type="OrthoDB" id="9135350at2"/>